<evidence type="ECO:0000313" key="3">
    <source>
        <dbReference type="Proteomes" id="UP000683360"/>
    </source>
</evidence>
<organism evidence="2 3">
    <name type="scientific">Mytilus edulis</name>
    <name type="common">Blue mussel</name>
    <dbReference type="NCBI Taxonomy" id="6550"/>
    <lineage>
        <taxon>Eukaryota</taxon>
        <taxon>Metazoa</taxon>
        <taxon>Spiralia</taxon>
        <taxon>Lophotrochozoa</taxon>
        <taxon>Mollusca</taxon>
        <taxon>Bivalvia</taxon>
        <taxon>Autobranchia</taxon>
        <taxon>Pteriomorphia</taxon>
        <taxon>Mytilida</taxon>
        <taxon>Mytiloidea</taxon>
        <taxon>Mytilidae</taxon>
        <taxon>Mytilinae</taxon>
        <taxon>Mytilus</taxon>
    </lineage>
</organism>
<feature type="domain" description="Novel STAND NTPase 3" evidence="1">
    <location>
        <begin position="36"/>
        <end position="192"/>
    </location>
</feature>
<accession>A0A8S3TIE2</accession>
<reference evidence="2" key="1">
    <citation type="submission" date="2021-03" db="EMBL/GenBank/DDBJ databases">
        <authorList>
            <person name="Bekaert M."/>
        </authorList>
    </citation>
    <scope>NUCLEOTIDE SEQUENCE</scope>
</reference>
<dbReference type="Proteomes" id="UP000683360">
    <property type="component" value="Unassembled WGS sequence"/>
</dbReference>
<dbReference type="OrthoDB" id="6149069at2759"/>
<sequence length="1357" mass="157827">MLSSYNSEVGDKKQKQRRLEGDTKALIGADLREDTFVVTKVVSDGLLLLKQNGVLLITGHAGTGKSRTGRHVLHIFCTGDTLYKCIKLNTLSEWEGMVNSEDNVVVLLDDIFGETNCIYNREKDTPILDKVHAYVCKGNIKVIITIRDTVKRQCQELFDNHRLFKFDIIDLSSNKYKLNLNEKEMILTKYMQTVRKSEYIKSKGFVDCNGDLILKSAEVRIIIHENPVKGFPLVIYQFVHNDKYFYLGRKFFDSPTEAILEEVRAIRRKGEEHRKFMIQYAVMVYTAINENCINPDDSSCVLEITEIIDAIYGATMKLKKFHIADAVMELKASYLINIPNKRAYELHHPTLQESVIISFAQVDEENMNKIIPLISWSFFLKIVKPESYTEKDGEVVLRIPTNSYKLLADRLAEFYIAEYTYSFVSDLSNTEIFQQKYRLLLPCLLEALEKEDTKDKHTDNMIRSGETYRLDRYFENKKSKECFLAHLLNVVAKTDKLDTYDFILKTFNQIIKTSNNYYAKVYMKFALITSLYAICSIKDEHDVKSVKTTLDIVEENRIPVLLDQGVILTSIPTLASMSNVEDASKTCVFLTLCIWKAYEVFNIPVLEFLLSKYNQTPFYSSLFLKMVYRDEWMRKEVKYNRVFRKMPSLSCNPLKWLMERFPDQDLNDVDFILEIACKYLMFDTVEYLAARCKTVDTFSCVLSFWENNINEHGCSHLTRDPYNQELLSFLFEKVDFTSTELFSVVTLFLQNVRAPDHIMYENKPTTYRFLLDLDRRSIIEVEKLKILKYIVGKFGLDNLDINAACQQACDSSMFKIVKWFVQNIDMIMLDVYSTINSALKYAQPDILVCILEKIEIASLDKTKILKSVSKHYNAKCSTIISIIVSTIWNNRDKKEEFEIQEIVSIAYERKSFGLLMCICDTCNLYSSLDGNTLLMLACGNDRGRPPTFDIDYYDNDDYDYGDDYFDELLYKMYPEYGNIGMVTWILKHFKIDNLDIKLGVLRLLSVGWYDWQHSYRRESLCNLIVSLLEKYSNTISTEEIQVLMNKSLEHNYYVLVNWILENISNGSLDKQKILNKACANAEIKTIKILRKSFFALDMNQAMINACTSAVSVRYYEYHNELKDFKDVETFLSLLWNEIDQDSIDIDRLVSTVCKEKAVNNNVMTWILLNLPQERIPINAVLISCCHQRGISHLEYIFHTFDNKQLDIRQAFLHACGEVSATSSISKTFEYNNIILLDFLFQRLFDHHDKAVNLSFVLRELPETNKHNVILFFLEEGFCKNIDFKHLMNEACYHGHVKLVQWILENGDYEKLNILDAMFKVFDGIKHAGRTKKSTPFKTQCVMCLALIWHYAQGVDIL</sequence>
<dbReference type="EC" id="2.7.11.1" evidence="2"/>
<dbReference type="EMBL" id="CAJPWZ010002006">
    <property type="protein sequence ID" value="CAG2228804.1"/>
    <property type="molecule type" value="Genomic_DNA"/>
</dbReference>
<evidence type="ECO:0000259" key="1">
    <source>
        <dbReference type="Pfam" id="PF20720"/>
    </source>
</evidence>
<keyword evidence="2" id="KW-0808">Transferase</keyword>
<proteinExistence type="predicted"/>
<comment type="caution">
    <text evidence="2">The sequence shown here is derived from an EMBL/GenBank/DDBJ whole genome shotgun (WGS) entry which is preliminary data.</text>
</comment>
<dbReference type="InterPro" id="IPR049050">
    <property type="entry name" value="nSTAND3"/>
</dbReference>
<keyword evidence="3" id="KW-1185">Reference proteome</keyword>
<dbReference type="GO" id="GO:0004674">
    <property type="term" value="F:protein serine/threonine kinase activity"/>
    <property type="evidence" value="ECO:0007669"/>
    <property type="project" value="UniProtKB-EC"/>
</dbReference>
<gene>
    <name evidence="2" type="ORF">MEDL_41743</name>
</gene>
<dbReference type="Pfam" id="PF20720">
    <property type="entry name" value="nSTAND3"/>
    <property type="match status" value="1"/>
</dbReference>
<protein>
    <submittedName>
        <fullName evidence="2">TNNI3K</fullName>
        <ecNumber evidence="2">2.7.11.1</ecNumber>
    </submittedName>
</protein>
<evidence type="ECO:0000313" key="2">
    <source>
        <dbReference type="EMBL" id="CAG2228804.1"/>
    </source>
</evidence>
<name>A0A8S3TIE2_MYTED</name>